<keyword evidence="7 8" id="KW-0472">Membrane</keyword>
<keyword evidence="3" id="KW-0813">Transport</keyword>
<dbReference type="AlphaFoldDB" id="A0A6M4GZN7"/>
<dbReference type="KEGG" id="uru:DSM104443_02966"/>
<comment type="similarity">
    <text evidence="2 8">Belongs to the 4-toluene sulfonate uptake permease (TSUP) (TC 2.A.102) family.</text>
</comment>
<feature type="transmembrane region" description="Helical" evidence="8">
    <location>
        <begin position="7"/>
        <end position="33"/>
    </location>
</feature>
<evidence type="ECO:0000256" key="6">
    <source>
        <dbReference type="ARBA" id="ARBA00022989"/>
    </source>
</evidence>
<keyword evidence="6 8" id="KW-1133">Transmembrane helix</keyword>
<evidence type="ECO:0000256" key="7">
    <source>
        <dbReference type="ARBA" id="ARBA00023136"/>
    </source>
</evidence>
<feature type="transmembrane region" description="Helical" evidence="8">
    <location>
        <begin position="45"/>
        <end position="65"/>
    </location>
</feature>
<evidence type="ECO:0000313" key="9">
    <source>
        <dbReference type="EMBL" id="QJR11883.1"/>
    </source>
</evidence>
<dbReference type="PANTHER" id="PTHR30269:SF37">
    <property type="entry name" value="MEMBRANE TRANSPORTER PROTEIN"/>
    <property type="match status" value="1"/>
</dbReference>
<evidence type="ECO:0000256" key="4">
    <source>
        <dbReference type="ARBA" id="ARBA00022475"/>
    </source>
</evidence>
<dbReference type="InterPro" id="IPR052017">
    <property type="entry name" value="TSUP"/>
</dbReference>
<dbReference type="PANTHER" id="PTHR30269">
    <property type="entry name" value="TRANSMEMBRANE PROTEIN YFCA"/>
    <property type="match status" value="1"/>
</dbReference>
<accession>A0A6M4GZN7</accession>
<dbReference type="GO" id="GO:0005886">
    <property type="term" value="C:plasma membrane"/>
    <property type="evidence" value="ECO:0007669"/>
    <property type="project" value="UniProtKB-SubCell"/>
</dbReference>
<keyword evidence="10" id="KW-1185">Reference proteome</keyword>
<dbReference type="EMBL" id="CP053069">
    <property type="protein sequence ID" value="QJR11883.1"/>
    <property type="molecule type" value="Genomic_DNA"/>
</dbReference>
<comment type="subcellular location">
    <subcellularLocation>
        <location evidence="1 8">Cell membrane</location>
        <topology evidence="1 8">Multi-pass membrane protein</topology>
    </subcellularLocation>
</comment>
<evidence type="ECO:0000256" key="2">
    <source>
        <dbReference type="ARBA" id="ARBA00009142"/>
    </source>
</evidence>
<name>A0A6M4GZN7_9PROT</name>
<protein>
    <recommendedName>
        <fullName evidence="8">Probable membrane transporter protein</fullName>
    </recommendedName>
</protein>
<feature type="transmembrane region" description="Helical" evidence="8">
    <location>
        <begin position="200"/>
        <end position="218"/>
    </location>
</feature>
<dbReference type="Proteomes" id="UP000501534">
    <property type="component" value="Chromosome"/>
</dbReference>
<evidence type="ECO:0000256" key="1">
    <source>
        <dbReference type="ARBA" id="ARBA00004651"/>
    </source>
</evidence>
<evidence type="ECO:0000256" key="3">
    <source>
        <dbReference type="ARBA" id="ARBA00022448"/>
    </source>
</evidence>
<feature type="transmembrane region" description="Helical" evidence="8">
    <location>
        <begin position="225"/>
        <end position="243"/>
    </location>
</feature>
<dbReference type="Pfam" id="PF01925">
    <property type="entry name" value="TauE"/>
    <property type="match status" value="1"/>
</dbReference>
<dbReference type="InterPro" id="IPR002781">
    <property type="entry name" value="TM_pro_TauE-like"/>
</dbReference>
<dbReference type="RefSeq" id="WP_171093600.1">
    <property type="nucleotide sequence ID" value="NZ_CP053069.1"/>
</dbReference>
<keyword evidence="4 8" id="KW-1003">Cell membrane</keyword>
<reference evidence="9 10" key="1">
    <citation type="submission" date="2020-04" db="EMBL/GenBank/DDBJ databases">
        <title>Usitatibacter rugosus gen. nov., sp. nov. and Usitatibacter palustris sp. nov., novel members of Usitatibacteraceae fam. nov. within the order Nitrosomonadales isolated from soil.</title>
        <authorList>
            <person name="Huber K.J."/>
            <person name="Neumann-Schaal M."/>
            <person name="Geppert A."/>
            <person name="Luckner M."/>
            <person name="Wanner G."/>
            <person name="Overmann J."/>
        </authorList>
    </citation>
    <scope>NUCLEOTIDE SEQUENCE [LARGE SCALE GENOMIC DNA]</scope>
    <source>
        <strain evidence="9 10">0125_3</strain>
    </source>
</reference>
<organism evidence="9 10">
    <name type="scientific">Usitatibacter rugosus</name>
    <dbReference type="NCBI Taxonomy" id="2732067"/>
    <lineage>
        <taxon>Bacteria</taxon>
        <taxon>Pseudomonadati</taxon>
        <taxon>Pseudomonadota</taxon>
        <taxon>Betaproteobacteria</taxon>
        <taxon>Nitrosomonadales</taxon>
        <taxon>Usitatibacteraceae</taxon>
        <taxon>Usitatibacter</taxon>
    </lineage>
</organism>
<evidence type="ECO:0000313" key="10">
    <source>
        <dbReference type="Proteomes" id="UP000501534"/>
    </source>
</evidence>
<evidence type="ECO:0000256" key="5">
    <source>
        <dbReference type="ARBA" id="ARBA00022692"/>
    </source>
</evidence>
<keyword evidence="5 8" id="KW-0812">Transmembrane</keyword>
<proteinExistence type="inferred from homology"/>
<feature type="transmembrane region" description="Helical" evidence="8">
    <location>
        <begin position="74"/>
        <end position="92"/>
    </location>
</feature>
<sequence length="250" mass="26462">MITDPAFYFVAIPAIILVGISKGGFGSGVGILATPMVALAVPMTQAAAILLPILCLMDVIGLIAYRGRWMRDHIVLLLCGGIVGVALGTLAFSYIDDAMLRIGIGAFAISFVVHRLASPAQAEATPHSAAKGLIWSAASGFTSTLIHAGGPPLNVYLLPRKLDKAVFVGTTVVFFAVINAVKLLPYTWLGLFDPANLKTSAVLAPLAPVGILLGVWMMRRIPQEAFYRICYAILLVVGAKLLWDGFSGLK</sequence>
<evidence type="ECO:0000256" key="8">
    <source>
        <dbReference type="RuleBase" id="RU363041"/>
    </source>
</evidence>
<gene>
    <name evidence="9" type="ORF">DSM104443_02966</name>
</gene>
<feature type="transmembrane region" description="Helical" evidence="8">
    <location>
        <begin position="165"/>
        <end position="188"/>
    </location>
</feature>